<dbReference type="InterPro" id="IPR011006">
    <property type="entry name" value="CheY-like_superfamily"/>
</dbReference>
<dbReference type="GO" id="GO:0000160">
    <property type="term" value="P:phosphorelay signal transduction system"/>
    <property type="evidence" value="ECO:0007669"/>
    <property type="project" value="InterPro"/>
</dbReference>
<dbReference type="FunFam" id="3.30.70.270:FF:000001">
    <property type="entry name" value="Diguanylate cyclase domain protein"/>
    <property type="match status" value="1"/>
</dbReference>
<dbReference type="KEGG" id="glo:Glov_2442"/>
<dbReference type="AlphaFoldDB" id="B3E5R5"/>
<evidence type="ECO:0000256" key="1">
    <source>
        <dbReference type="ARBA" id="ARBA00012528"/>
    </source>
</evidence>
<keyword evidence="3" id="KW-0597">Phosphoprotein</keyword>
<dbReference type="CDD" id="cd17574">
    <property type="entry name" value="REC_OmpR"/>
    <property type="match status" value="1"/>
</dbReference>
<dbReference type="Gene3D" id="3.30.70.270">
    <property type="match status" value="1"/>
</dbReference>
<dbReference type="Gene3D" id="3.40.50.2300">
    <property type="match status" value="1"/>
</dbReference>
<feature type="modified residue" description="4-aspartylphosphate" evidence="3">
    <location>
        <position position="56"/>
    </location>
</feature>
<dbReference type="InterPro" id="IPR050469">
    <property type="entry name" value="Diguanylate_Cyclase"/>
</dbReference>
<dbReference type="OrthoDB" id="9778432at2"/>
<organism evidence="6 7">
    <name type="scientific">Trichlorobacter lovleyi (strain ATCC BAA-1151 / DSM 17278 / SZ)</name>
    <name type="common">Geobacter lovleyi</name>
    <dbReference type="NCBI Taxonomy" id="398767"/>
    <lineage>
        <taxon>Bacteria</taxon>
        <taxon>Pseudomonadati</taxon>
        <taxon>Thermodesulfobacteriota</taxon>
        <taxon>Desulfuromonadia</taxon>
        <taxon>Geobacterales</taxon>
        <taxon>Geobacteraceae</taxon>
        <taxon>Trichlorobacter</taxon>
    </lineage>
</organism>
<dbReference type="SUPFAM" id="SSF55073">
    <property type="entry name" value="Nucleotide cyclase"/>
    <property type="match status" value="1"/>
</dbReference>
<evidence type="ECO:0000259" key="5">
    <source>
        <dbReference type="PROSITE" id="PS50887"/>
    </source>
</evidence>
<feature type="domain" description="GGDEF" evidence="5">
    <location>
        <begin position="173"/>
        <end position="311"/>
    </location>
</feature>
<dbReference type="InterPro" id="IPR000160">
    <property type="entry name" value="GGDEF_dom"/>
</dbReference>
<evidence type="ECO:0000256" key="2">
    <source>
        <dbReference type="ARBA" id="ARBA00034247"/>
    </source>
</evidence>
<dbReference type="PROSITE" id="PS50110">
    <property type="entry name" value="RESPONSE_REGULATORY"/>
    <property type="match status" value="1"/>
</dbReference>
<dbReference type="GO" id="GO:0052621">
    <property type="term" value="F:diguanylate cyclase activity"/>
    <property type="evidence" value="ECO:0007669"/>
    <property type="project" value="UniProtKB-EC"/>
</dbReference>
<evidence type="ECO:0000313" key="7">
    <source>
        <dbReference type="Proteomes" id="UP000002420"/>
    </source>
</evidence>
<dbReference type="RefSeq" id="WP_012470489.1">
    <property type="nucleotide sequence ID" value="NC_010814.1"/>
</dbReference>
<dbReference type="SMART" id="SM00267">
    <property type="entry name" value="GGDEF"/>
    <property type="match status" value="1"/>
</dbReference>
<dbReference type="GO" id="GO:0005886">
    <property type="term" value="C:plasma membrane"/>
    <property type="evidence" value="ECO:0007669"/>
    <property type="project" value="TreeGrafter"/>
</dbReference>
<dbReference type="GO" id="GO:1902201">
    <property type="term" value="P:negative regulation of bacterial-type flagellum-dependent cell motility"/>
    <property type="evidence" value="ECO:0007669"/>
    <property type="project" value="TreeGrafter"/>
</dbReference>
<dbReference type="EMBL" id="CP001089">
    <property type="protein sequence ID" value="ACD96156.1"/>
    <property type="molecule type" value="Genomic_DNA"/>
</dbReference>
<keyword evidence="7" id="KW-1185">Reference proteome</keyword>
<dbReference type="InterPro" id="IPR029787">
    <property type="entry name" value="Nucleotide_cyclase"/>
</dbReference>
<dbReference type="SMART" id="SM00448">
    <property type="entry name" value="REC"/>
    <property type="match status" value="1"/>
</dbReference>
<dbReference type="eggNOG" id="COG3706">
    <property type="taxonomic scope" value="Bacteria"/>
</dbReference>
<accession>B3E5R5</accession>
<sequence>MADTGIPILLVDDDRFMRTVLCQTLQDAGYRVSQAANGKEALELCRSTYFPIILTDWVMPEMDGIAFCRAFRELAAECYTYLILLTSQEGKEKLIEGLEAGADEYLIKPVNEAELMVRLKTARRILDLESSLQKSLEEIKQLSIRDALTGAFNRGYLDQHLPHEIRRADRYLRDLSLIMMDLDHFKKINDTWGHQAGDAVLQHCIRIIAGTIRHEVDWVARYGGEEFVLVLPETDRTGCRVVAERLRSLIEAAPCSFRSATLGITASFGTVTRTPADSRAINSPDQLLNLADQCLYAAKQAGRNRVVAAQREGTTP</sequence>
<dbReference type="InterPro" id="IPR043128">
    <property type="entry name" value="Rev_trsase/Diguanyl_cyclase"/>
</dbReference>
<dbReference type="GO" id="GO:0043709">
    <property type="term" value="P:cell adhesion involved in single-species biofilm formation"/>
    <property type="evidence" value="ECO:0007669"/>
    <property type="project" value="TreeGrafter"/>
</dbReference>
<evidence type="ECO:0000259" key="4">
    <source>
        <dbReference type="PROSITE" id="PS50110"/>
    </source>
</evidence>
<dbReference type="HOGENOM" id="CLU_000445_11_28_7"/>
<proteinExistence type="predicted"/>
<dbReference type="Proteomes" id="UP000002420">
    <property type="component" value="Chromosome"/>
</dbReference>
<reference evidence="6 7" key="1">
    <citation type="submission" date="2008-05" db="EMBL/GenBank/DDBJ databases">
        <title>Complete sequence of chromosome of Geobacter lovleyi SZ.</title>
        <authorList>
            <consortium name="US DOE Joint Genome Institute"/>
            <person name="Lucas S."/>
            <person name="Copeland A."/>
            <person name="Lapidus A."/>
            <person name="Glavina del Rio T."/>
            <person name="Dalin E."/>
            <person name="Tice H."/>
            <person name="Bruce D."/>
            <person name="Goodwin L."/>
            <person name="Pitluck S."/>
            <person name="Chertkov O."/>
            <person name="Meincke L."/>
            <person name="Brettin T."/>
            <person name="Detter J.C."/>
            <person name="Han C."/>
            <person name="Tapia R."/>
            <person name="Kuske C.R."/>
            <person name="Schmutz J."/>
            <person name="Larimer F."/>
            <person name="Land M."/>
            <person name="Hauser L."/>
            <person name="Kyrpides N."/>
            <person name="Mikhailova N."/>
            <person name="Sung Y."/>
            <person name="Fletcher K.E."/>
            <person name="Ritalahti K.M."/>
            <person name="Loeffler F.E."/>
            <person name="Richardson P."/>
        </authorList>
    </citation>
    <scope>NUCLEOTIDE SEQUENCE [LARGE SCALE GENOMIC DNA]</scope>
    <source>
        <strain evidence="7">ATCC BAA-1151 / DSM 17278 / SZ</strain>
    </source>
</reference>
<dbReference type="CDD" id="cd01949">
    <property type="entry name" value="GGDEF"/>
    <property type="match status" value="1"/>
</dbReference>
<dbReference type="NCBIfam" id="TIGR00254">
    <property type="entry name" value="GGDEF"/>
    <property type="match status" value="1"/>
</dbReference>
<dbReference type="Pfam" id="PF00990">
    <property type="entry name" value="GGDEF"/>
    <property type="match status" value="1"/>
</dbReference>
<evidence type="ECO:0000256" key="3">
    <source>
        <dbReference type="PROSITE-ProRule" id="PRU00169"/>
    </source>
</evidence>
<dbReference type="EC" id="2.7.7.65" evidence="1"/>
<evidence type="ECO:0000313" key="6">
    <source>
        <dbReference type="EMBL" id="ACD96156.1"/>
    </source>
</evidence>
<dbReference type="STRING" id="398767.Glov_2442"/>
<dbReference type="InterPro" id="IPR001789">
    <property type="entry name" value="Sig_transdc_resp-reg_receiver"/>
</dbReference>
<dbReference type="PROSITE" id="PS50887">
    <property type="entry name" value="GGDEF"/>
    <property type="match status" value="1"/>
</dbReference>
<protein>
    <recommendedName>
        <fullName evidence="1">diguanylate cyclase</fullName>
        <ecNumber evidence="1">2.7.7.65</ecNumber>
    </recommendedName>
</protein>
<dbReference type="SUPFAM" id="SSF52172">
    <property type="entry name" value="CheY-like"/>
    <property type="match status" value="1"/>
</dbReference>
<dbReference type="PANTHER" id="PTHR45138">
    <property type="entry name" value="REGULATORY COMPONENTS OF SENSORY TRANSDUCTION SYSTEM"/>
    <property type="match status" value="1"/>
</dbReference>
<comment type="catalytic activity">
    <reaction evidence="2">
        <text>2 GTP = 3',3'-c-di-GMP + 2 diphosphate</text>
        <dbReference type="Rhea" id="RHEA:24898"/>
        <dbReference type="ChEBI" id="CHEBI:33019"/>
        <dbReference type="ChEBI" id="CHEBI:37565"/>
        <dbReference type="ChEBI" id="CHEBI:58805"/>
        <dbReference type="EC" id="2.7.7.65"/>
    </reaction>
</comment>
<name>B3E5R5_TRIL1</name>
<feature type="domain" description="Response regulatory" evidence="4">
    <location>
        <begin position="7"/>
        <end position="123"/>
    </location>
</feature>
<gene>
    <name evidence="6" type="ordered locus">Glov_2442</name>
</gene>
<dbReference type="PANTHER" id="PTHR45138:SF9">
    <property type="entry name" value="DIGUANYLATE CYCLASE DGCM-RELATED"/>
    <property type="match status" value="1"/>
</dbReference>
<dbReference type="Pfam" id="PF00072">
    <property type="entry name" value="Response_reg"/>
    <property type="match status" value="1"/>
</dbReference>